<feature type="compositionally biased region" description="Basic and acidic residues" evidence="1">
    <location>
        <begin position="261"/>
        <end position="271"/>
    </location>
</feature>
<feature type="non-terminal residue" evidence="2">
    <location>
        <position position="317"/>
    </location>
</feature>
<comment type="caution">
    <text evidence="2">The sequence shown here is derived from an EMBL/GenBank/DDBJ whole genome shotgun (WGS) entry which is preliminary data.</text>
</comment>
<keyword evidence="3" id="KW-1185">Reference proteome</keyword>
<name>A0ABQ7SLD1_PHRPL</name>
<feature type="region of interest" description="Disordered" evidence="1">
    <location>
        <begin position="261"/>
        <end position="317"/>
    </location>
</feature>
<evidence type="ECO:0000313" key="2">
    <source>
        <dbReference type="EMBL" id="KAH0618162.1"/>
    </source>
</evidence>
<feature type="region of interest" description="Disordered" evidence="1">
    <location>
        <begin position="86"/>
        <end position="107"/>
    </location>
</feature>
<feature type="compositionally biased region" description="Polar residues" evidence="1">
    <location>
        <begin position="198"/>
        <end position="209"/>
    </location>
</feature>
<sequence length="317" mass="34934">MEVVNEDEELNEDTVEKIVKCIIQNEANVEVLKEMLREGDADLPLPVPVPSGLCPHRRSQDGGLPHHHTVHLGSTQAPCIHCSTKKRHSLHRQGRSKEGKGKMHPGETTVFSVGRWVSHITEQKEFHVTHIGKKSASHDSQEESLSDNKQNLSSTDAGQDICSNENGIVQVDGLQQETFQQADSQSQKGLKEDRADESTQGNNFLNMTANPDDLMNRPERKECSKVSSLQQAGLPGAAKSCTFETDCSVRPRRPWSEDLEKIKRLDEKSGTTEEEDIPRGANEVSENNGNQVLQTGPGVRLDISGYEANSASSIALQ</sequence>
<evidence type="ECO:0000313" key="3">
    <source>
        <dbReference type="Proteomes" id="UP000826234"/>
    </source>
</evidence>
<feature type="region of interest" description="Disordered" evidence="1">
    <location>
        <begin position="179"/>
        <end position="215"/>
    </location>
</feature>
<dbReference type="PANTHER" id="PTHR31481:SF0">
    <property type="entry name" value="RELT-LIKE PROTEIN 2"/>
    <property type="match status" value="1"/>
</dbReference>
<feature type="region of interest" description="Disordered" evidence="1">
    <location>
        <begin position="130"/>
        <end position="161"/>
    </location>
</feature>
<feature type="compositionally biased region" description="Polar residues" evidence="1">
    <location>
        <begin position="284"/>
        <end position="294"/>
    </location>
</feature>
<accession>A0ABQ7SLD1</accession>
<evidence type="ECO:0008006" key="4">
    <source>
        <dbReference type="Google" id="ProtNLM"/>
    </source>
</evidence>
<reference evidence="2 3" key="1">
    <citation type="journal article" date="2022" name="Gigascience">
        <title>A chromosome-level genome assembly and annotation of the desert horned lizard, Phrynosoma platyrhinos, provides insight into chromosomal rearrangements among reptiles.</title>
        <authorList>
            <person name="Koochekian N."/>
            <person name="Ascanio A."/>
            <person name="Farleigh K."/>
            <person name="Card D.C."/>
            <person name="Schield D.R."/>
            <person name="Castoe T.A."/>
            <person name="Jezkova T."/>
        </authorList>
    </citation>
    <scope>NUCLEOTIDE SEQUENCE [LARGE SCALE GENOMIC DNA]</scope>
    <source>
        <strain evidence="2">NK-2021</strain>
    </source>
</reference>
<feature type="compositionally biased region" description="Polar residues" evidence="1">
    <location>
        <begin position="307"/>
        <end position="317"/>
    </location>
</feature>
<dbReference type="PANTHER" id="PTHR31481">
    <property type="entry name" value="RELT-LIKE PROTEIN 2 RELL2"/>
    <property type="match status" value="1"/>
</dbReference>
<gene>
    <name evidence="2" type="ORF">JD844_017149</name>
</gene>
<feature type="compositionally biased region" description="Polar residues" evidence="1">
    <location>
        <begin position="179"/>
        <end position="188"/>
    </location>
</feature>
<protein>
    <recommendedName>
        <fullName evidence="4">RELT-like protein 2</fullName>
    </recommendedName>
</protein>
<feature type="compositionally biased region" description="Polar residues" evidence="1">
    <location>
        <begin position="147"/>
        <end position="161"/>
    </location>
</feature>
<dbReference type="EMBL" id="JAIPUX010005289">
    <property type="protein sequence ID" value="KAH0618162.1"/>
    <property type="molecule type" value="Genomic_DNA"/>
</dbReference>
<proteinExistence type="predicted"/>
<dbReference type="InterPro" id="IPR042313">
    <property type="entry name" value="RELL2"/>
</dbReference>
<feature type="compositionally biased region" description="Basic and acidic residues" evidence="1">
    <location>
        <begin position="95"/>
        <end position="105"/>
    </location>
</feature>
<organism evidence="2 3">
    <name type="scientific">Phrynosoma platyrhinos</name>
    <name type="common">Desert horned lizard</name>
    <dbReference type="NCBI Taxonomy" id="52577"/>
    <lineage>
        <taxon>Eukaryota</taxon>
        <taxon>Metazoa</taxon>
        <taxon>Chordata</taxon>
        <taxon>Craniata</taxon>
        <taxon>Vertebrata</taxon>
        <taxon>Euteleostomi</taxon>
        <taxon>Lepidosauria</taxon>
        <taxon>Squamata</taxon>
        <taxon>Bifurcata</taxon>
        <taxon>Unidentata</taxon>
        <taxon>Episquamata</taxon>
        <taxon>Toxicofera</taxon>
        <taxon>Iguania</taxon>
        <taxon>Phrynosomatidae</taxon>
        <taxon>Phrynosomatinae</taxon>
        <taxon>Phrynosoma</taxon>
    </lineage>
</organism>
<dbReference type="Proteomes" id="UP000826234">
    <property type="component" value="Unassembled WGS sequence"/>
</dbReference>
<evidence type="ECO:0000256" key="1">
    <source>
        <dbReference type="SAM" id="MobiDB-lite"/>
    </source>
</evidence>